<sequence length="1007" mass="113197">MTVDSIDIEEPRLSLDQIHRAAKAMSLCKDLVYLILQFCNEENLKRTAHVLEQETGYFFDLQYFEELVLKGSWDEVESYLSSFTEAEDNKYSTKIYFEIMKQKYLEALDKHEFAVALDILLKDLKVFERTNKELYKEMTQLLSLDDFREHNLLAFYGDTSSARKRLVNDLRNFIEANPLLQEKTKFPQITKSRLRRLINQSLNWQHIHCANPHPQPHIDTLFIDHKCPESDNLQNQSNKDSSLISVQMVPFALHLTSTSTSNKSSENQSKIITTDVNIVNPSSKQAFGDRTDSCLDASESKSKEYVDNEDKEDSATELPSDFPKNVERIINVGSAPTTMDFNPFHETLLLVGNSIGVIELWDVASAKKLVLQEFVIPGEDIAKNPGISVNRVLWSSDGALFGVAYSKRLVHLYSYRTKDNHFDQHLEIDAHVGGVWDISTGAKQYTFKGHDAPVYSLCPHNKKDVHFLFSVSTSGEIKAWLFDNVGSRLTYDAPGFCCMRMVYSTDGKRLFSCGTNGNGDSYIVEWNEREGSIIRNYCGLSKCSSAMIHFDTSVNQFLAAGDEHLIKIWDMDSAEIRVVIDADGDLPARPYIRFDKKGNFLAVCGNHNQIKILANDIGRELLQNSPSVSGGSDGFLADSFSKLSVNPSPEPLKAVLEEGNSYRGEAPDVWEYYPRPQGPEILPKMAVPNISQVVEVSRCQSVRLTSEIEVNMIRRLMYAHSGNAILALAESGTHLLWRWPKSYANSTGLATTKSAPKLIQPWNGSLMINDIPVSSTNVSTFTWSKNDSYVVSSSGGMVNLYNIFTFKKLRSVSPTPPGPTCVLFYPPDNNVIAIGFDDSRILIFNIRQDKLLSTLQGHSSRISGLAFSSTFNVLVSCAVDTEIVLWDMVKWEKKRSTILQISVGYLASELSETIIQLDKDHNHFLAVHETQLAIYETMTLRRIKQWTIANFCTRISHATSYVGPLVVAAHPQKPSQLAIGLSNGEVVIIEPLGCDEDKWTAPPFARI</sequence>
<reference evidence="7" key="1">
    <citation type="journal article" date="2019" name="Curr. Biol.">
        <title>Genome Sequence of Striga asiatica Provides Insight into the Evolution of Plant Parasitism.</title>
        <authorList>
            <person name="Yoshida S."/>
            <person name="Kim S."/>
            <person name="Wafula E.K."/>
            <person name="Tanskanen J."/>
            <person name="Kim Y.M."/>
            <person name="Honaas L."/>
            <person name="Yang Z."/>
            <person name="Spallek T."/>
            <person name="Conn C.E."/>
            <person name="Ichihashi Y."/>
            <person name="Cheong K."/>
            <person name="Cui S."/>
            <person name="Der J.P."/>
            <person name="Gundlach H."/>
            <person name="Jiao Y."/>
            <person name="Hori C."/>
            <person name="Ishida J.K."/>
            <person name="Kasahara H."/>
            <person name="Kiba T."/>
            <person name="Kim M.S."/>
            <person name="Koo N."/>
            <person name="Laohavisit A."/>
            <person name="Lee Y.H."/>
            <person name="Lumba S."/>
            <person name="McCourt P."/>
            <person name="Mortimer J.C."/>
            <person name="Mutuku J.M."/>
            <person name="Nomura T."/>
            <person name="Sasaki-Sekimoto Y."/>
            <person name="Seto Y."/>
            <person name="Wang Y."/>
            <person name="Wakatake T."/>
            <person name="Sakakibara H."/>
            <person name="Demura T."/>
            <person name="Yamaguchi S."/>
            <person name="Yoneyama K."/>
            <person name="Manabe R.I."/>
            <person name="Nelson D.C."/>
            <person name="Schulman A.H."/>
            <person name="Timko M.P."/>
            <person name="dePamphilis C.W."/>
            <person name="Choi D."/>
            <person name="Shirasu K."/>
        </authorList>
    </citation>
    <scope>NUCLEOTIDE SEQUENCE [LARGE SCALE GENOMIC DNA]</scope>
    <source>
        <strain evidence="7">cv. UVA1</strain>
    </source>
</reference>
<comment type="caution">
    <text evidence="6">The sequence shown here is derived from an EMBL/GenBank/DDBJ whole genome shotgun (WGS) entry which is preliminary data.</text>
</comment>
<dbReference type="Pfam" id="PF21889">
    <property type="entry name" value="TPR1-like_2nd"/>
    <property type="match status" value="1"/>
</dbReference>
<dbReference type="InterPro" id="IPR015943">
    <property type="entry name" value="WD40/YVTN_repeat-like_dom_sf"/>
</dbReference>
<dbReference type="OrthoDB" id="972532at2759"/>
<evidence type="ECO:0000256" key="4">
    <source>
        <dbReference type="SAM" id="MobiDB-lite"/>
    </source>
</evidence>
<organism evidence="6 7">
    <name type="scientific">Striga asiatica</name>
    <name type="common">Asiatic witchweed</name>
    <name type="synonym">Buchnera asiatica</name>
    <dbReference type="NCBI Taxonomy" id="4170"/>
    <lineage>
        <taxon>Eukaryota</taxon>
        <taxon>Viridiplantae</taxon>
        <taxon>Streptophyta</taxon>
        <taxon>Embryophyta</taxon>
        <taxon>Tracheophyta</taxon>
        <taxon>Spermatophyta</taxon>
        <taxon>Magnoliopsida</taxon>
        <taxon>eudicotyledons</taxon>
        <taxon>Gunneridae</taxon>
        <taxon>Pentapetalae</taxon>
        <taxon>asterids</taxon>
        <taxon>lamiids</taxon>
        <taxon>Lamiales</taxon>
        <taxon>Orobanchaceae</taxon>
        <taxon>Buchnereae</taxon>
        <taxon>Striga</taxon>
    </lineage>
</organism>
<dbReference type="Proteomes" id="UP000325081">
    <property type="component" value="Unassembled WGS sequence"/>
</dbReference>
<gene>
    <name evidence="6" type="ORF">STAS_11591</name>
</gene>
<dbReference type="InterPro" id="IPR006594">
    <property type="entry name" value="LisH"/>
</dbReference>
<dbReference type="SMART" id="SM00667">
    <property type="entry name" value="LisH"/>
    <property type="match status" value="1"/>
</dbReference>
<dbReference type="PROSITE" id="PS50294">
    <property type="entry name" value="WD_REPEATS_REGION"/>
    <property type="match status" value="1"/>
</dbReference>
<keyword evidence="2" id="KW-0677">Repeat</keyword>
<keyword evidence="7" id="KW-1185">Reference proteome</keyword>
<evidence type="ECO:0000313" key="6">
    <source>
        <dbReference type="EMBL" id="GER35319.1"/>
    </source>
</evidence>
<dbReference type="PROSITE" id="PS00678">
    <property type="entry name" value="WD_REPEATS_1"/>
    <property type="match status" value="1"/>
</dbReference>
<accession>A0A5A7PRB1</accession>
<evidence type="ECO:0000256" key="3">
    <source>
        <dbReference type="PROSITE-ProRule" id="PRU00221"/>
    </source>
</evidence>
<feature type="region of interest" description="Disordered" evidence="4">
    <location>
        <begin position="282"/>
        <end position="320"/>
    </location>
</feature>
<dbReference type="InterPro" id="IPR011044">
    <property type="entry name" value="Quino_amine_DH_bsu"/>
</dbReference>
<dbReference type="EMBL" id="BKCP01004961">
    <property type="protein sequence ID" value="GER35319.1"/>
    <property type="molecule type" value="Genomic_DNA"/>
</dbReference>
<dbReference type="InterPro" id="IPR019775">
    <property type="entry name" value="WD40_repeat_CS"/>
</dbReference>
<evidence type="ECO:0000256" key="2">
    <source>
        <dbReference type="ARBA" id="ARBA00022737"/>
    </source>
</evidence>
<dbReference type="PANTHER" id="PTHR44083">
    <property type="entry name" value="TOPLESS-RELATED PROTEIN 1-RELATED"/>
    <property type="match status" value="1"/>
</dbReference>
<dbReference type="PROSITE" id="PS50082">
    <property type="entry name" value="WD_REPEATS_2"/>
    <property type="match status" value="1"/>
</dbReference>
<evidence type="ECO:0000259" key="5">
    <source>
        <dbReference type="PROSITE" id="PS50897"/>
    </source>
</evidence>
<dbReference type="Pfam" id="PF17814">
    <property type="entry name" value="LisH_TPL"/>
    <property type="match status" value="1"/>
</dbReference>
<dbReference type="Pfam" id="PF00400">
    <property type="entry name" value="WD40"/>
    <property type="match status" value="2"/>
</dbReference>
<feature type="domain" description="CTLH" evidence="5">
    <location>
        <begin position="57"/>
        <end position="115"/>
    </location>
</feature>
<dbReference type="InterPro" id="IPR054532">
    <property type="entry name" value="TPL_SMU1_LisH-like"/>
</dbReference>
<dbReference type="InterPro" id="IPR011047">
    <property type="entry name" value="Quinoprotein_ADH-like_sf"/>
</dbReference>
<dbReference type="SUPFAM" id="SSF50998">
    <property type="entry name" value="Quinoprotein alcohol dehydrogenase-like"/>
    <property type="match status" value="1"/>
</dbReference>
<dbReference type="InterPro" id="IPR027728">
    <property type="entry name" value="Topless_fam"/>
</dbReference>
<dbReference type="SMART" id="SM00320">
    <property type="entry name" value="WD40"/>
    <property type="match status" value="8"/>
</dbReference>
<dbReference type="InterPro" id="IPR001680">
    <property type="entry name" value="WD40_rpt"/>
</dbReference>
<name>A0A5A7PRB1_STRAF</name>
<dbReference type="InterPro" id="IPR048419">
    <property type="entry name" value="Topless_Znf"/>
</dbReference>
<protein>
    <submittedName>
        <fullName evidence="6">Transducin family protein / WD-40 repeat family protein</fullName>
    </submittedName>
</protein>
<dbReference type="InterPro" id="IPR006595">
    <property type="entry name" value="CTLH_C"/>
</dbReference>
<dbReference type="InterPro" id="IPR054080">
    <property type="entry name" value="TPR1-like_2nd"/>
</dbReference>
<dbReference type="Gene3D" id="2.130.10.10">
    <property type="entry name" value="YVTN repeat-like/Quinoprotein amine dehydrogenase"/>
    <property type="match status" value="3"/>
</dbReference>
<dbReference type="SUPFAM" id="SSF50969">
    <property type="entry name" value="YVTN repeat-like/Quinoprotein amine dehydrogenase"/>
    <property type="match status" value="1"/>
</dbReference>
<dbReference type="SMART" id="SM00668">
    <property type="entry name" value="CTLH"/>
    <property type="match status" value="1"/>
</dbReference>
<dbReference type="GO" id="GO:0006355">
    <property type="term" value="P:regulation of DNA-templated transcription"/>
    <property type="evidence" value="ECO:0007669"/>
    <property type="project" value="InterPro"/>
</dbReference>
<feature type="compositionally biased region" description="Basic and acidic residues" evidence="4">
    <location>
        <begin position="287"/>
        <end position="308"/>
    </location>
</feature>
<dbReference type="Pfam" id="PF21359">
    <property type="entry name" value="zf_topless"/>
    <property type="match status" value="1"/>
</dbReference>
<proteinExistence type="predicted"/>
<feature type="repeat" description="WD" evidence="3">
    <location>
        <begin position="855"/>
        <end position="888"/>
    </location>
</feature>
<evidence type="ECO:0000256" key="1">
    <source>
        <dbReference type="ARBA" id="ARBA00022574"/>
    </source>
</evidence>
<evidence type="ECO:0000313" key="7">
    <source>
        <dbReference type="Proteomes" id="UP000325081"/>
    </source>
</evidence>
<dbReference type="PROSITE" id="PS50896">
    <property type="entry name" value="LISH"/>
    <property type="match status" value="1"/>
</dbReference>
<keyword evidence="1 3" id="KW-0853">WD repeat</keyword>
<dbReference type="PROSITE" id="PS50897">
    <property type="entry name" value="CTLH"/>
    <property type="match status" value="1"/>
</dbReference>
<dbReference type="AlphaFoldDB" id="A0A5A7PRB1"/>
<dbReference type="PANTHER" id="PTHR44083:SF22">
    <property type="entry name" value="PROTEIN TPR3-LIKE"/>
    <property type="match status" value="1"/>
</dbReference>